<comment type="caution">
    <text evidence="1">The sequence shown here is derived from an EMBL/GenBank/DDBJ whole genome shotgun (WGS) entry which is preliminary data.</text>
</comment>
<dbReference type="RefSeq" id="WP_111324774.1">
    <property type="nucleotide sequence ID" value="NZ_BIFX01000001.1"/>
</dbReference>
<dbReference type="Pfam" id="PF09939">
    <property type="entry name" value="DUF2171"/>
    <property type="match status" value="1"/>
</dbReference>
<sequence length="106" mass="12136">MSQWKQEQFKKGMEVYSSADEDLGHIENIFDDCIQVQKGIIFHKDRYIPYDAIASVDADANRVYLLVSKAEAKEMQWDLRPSEKLADPVGYTYDQGHLPDSPPPMA</sequence>
<dbReference type="SUPFAM" id="SSF50346">
    <property type="entry name" value="PRC-barrel domain"/>
    <property type="match status" value="1"/>
</dbReference>
<dbReference type="EMBL" id="QKUF01000020">
    <property type="protein sequence ID" value="PZW24844.1"/>
    <property type="molecule type" value="Genomic_DNA"/>
</dbReference>
<accession>A0A326U2W7</accession>
<protein>
    <submittedName>
        <fullName evidence="1">Uncharacterized protein DUF2171</fullName>
    </submittedName>
</protein>
<reference evidence="1 2" key="1">
    <citation type="submission" date="2018-06" db="EMBL/GenBank/DDBJ databases">
        <title>Genomic Encyclopedia of Archaeal and Bacterial Type Strains, Phase II (KMG-II): from individual species to whole genera.</title>
        <authorList>
            <person name="Goeker M."/>
        </authorList>
    </citation>
    <scope>NUCLEOTIDE SEQUENCE [LARGE SCALE GENOMIC DNA]</scope>
    <source>
        <strain evidence="1 2">ATCC BAA-1881</strain>
    </source>
</reference>
<dbReference type="AlphaFoldDB" id="A0A326U2W7"/>
<dbReference type="OrthoDB" id="161616at2"/>
<organism evidence="1 2">
    <name type="scientific">Thermosporothrix hazakensis</name>
    <dbReference type="NCBI Taxonomy" id="644383"/>
    <lineage>
        <taxon>Bacteria</taxon>
        <taxon>Bacillati</taxon>
        <taxon>Chloroflexota</taxon>
        <taxon>Ktedonobacteria</taxon>
        <taxon>Ktedonobacterales</taxon>
        <taxon>Thermosporotrichaceae</taxon>
        <taxon>Thermosporothrix</taxon>
    </lineage>
</organism>
<proteinExistence type="predicted"/>
<dbReference type="InterPro" id="IPR011033">
    <property type="entry name" value="PRC_barrel-like_sf"/>
</dbReference>
<gene>
    <name evidence="1" type="ORF">EI42_04451</name>
</gene>
<name>A0A326U2W7_THEHA</name>
<evidence type="ECO:0000313" key="1">
    <source>
        <dbReference type="EMBL" id="PZW24844.1"/>
    </source>
</evidence>
<dbReference type="Proteomes" id="UP000248806">
    <property type="component" value="Unassembled WGS sequence"/>
</dbReference>
<evidence type="ECO:0000313" key="2">
    <source>
        <dbReference type="Proteomes" id="UP000248806"/>
    </source>
</evidence>
<keyword evidence="2" id="KW-1185">Reference proteome</keyword>
<dbReference type="InterPro" id="IPR018684">
    <property type="entry name" value="DUF2171"/>
</dbReference>